<keyword evidence="3" id="KW-1185">Reference proteome</keyword>
<gene>
    <name evidence="2" type="ORF">CTZ28_02000</name>
</gene>
<evidence type="ECO:0000313" key="3">
    <source>
        <dbReference type="Proteomes" id="UP000270471"/>
    </source>
</evidence>
<keyword evidence="1" id="KW-0732">Signal</keyword>
<comment type="caution">
    <text evidence="2">The sequence shown here is derived from an EMBL/GenBank/DDBJ whole genome shotgun (WGS) entry which is preliminary data.</text>
</comment>
<proteinExistence type="predicted"/>
<dbReference type="Proteomes" id="UP000270471">
    <property type="component" value="Unassembled WGS sequence"/>
</dbReference>
<sequence length="352" mass="35988">MNVKSYAKVGAAVGAAVFGIGVLAAPASADPNPATDKRILAGVGSDTTQYVMNGLANGTTVVTGASNAKILASWDAIPPSGVADNISTKTSGCTFPRADVNGSSNGINKLVAEIDDTATADCVDFARSSRGPQTAGSKLTFIPFAKDAVTYASRLTGTVPTNLTRADLIKLYTCTADRPAGIKPLLPQAGSGTRSFWLQWLSDTATPITPGSCVNEGLSQAPQEHDGTALTANDQIMPYSIAQWIAQGKGLSDVPNRRGTAWVRSINGVAPTTGTGSATELNSTFPVAREVYNVVSTARKGESAIAEAFVGSGSDVCSAASLAVIKTYGFGDLATDGNPNTNCGDTTITGDK</sequence>
<name>A0A3M0IHZ3_9ACTN</name>
<dbReference type="OrthoDB" id="3636760at2"/>
<feature type="signal peptide" evidence="1">
    <location>
        <begin position="1"/>
        <end position="29"/>
    </location>
</feature>
<accession>A0A3M0IHZ3</accession>
<feature type="chain" id="PRO_5018011698" description="PBP domain-containing protein" evidence="1">
    <location>
        <begin position="30"/>
        <end position="352"/>
    </location>
</feature>
<organism evidence="2 3">
    <name type="scientific">Streptomyces shenzhenensis</name>
    <dbReference type="NCBI Taxonomy" id="943815"/>
    <lineage>
        <taxon>Bacteria</taxon>
        <taxon>Bacillati</taxon>
        <taxon>Actinomycetota</taxon>
        <taxon>Actinomycetes</taxon>
        <taxon>Kitasatosporales</taxon>
        <taxon>Streptomycetaceae</taxon>
        <taxon>Streptomyces</taxon>
    </lineage>
</organism>
<dbReference type="AlphaFoldDB" id="A0A3M0IHZ3"/>
<dbReference type="EMBL" id="PENI01000001">
    <property type="protein sequence ID" value="RMB87750.1"/>
    <property type="molecule type" value="Genomic_DNA"/>
</dbReference>
<dbReference type="RefSeq" id="WP_121887416.1">
    <property type="nucleotide sequence ID" value="NZ_PENI01000001.1"/>
</dbReference>
<dbReference type="SUPFAM" id="SSF53850">
    <property type="entry name" value="Periplasmic binding protein-like II"/>
    <property type="match status" value="1"/>
</dbReference>
<evidence type="ECO:0000313" key="2">
    <source>
        <dbReference type="EMBL" id="RMB87750.1"/>
    </source>
</evidence>
<protein>
    <recommendedName>
        <fullName evidence="4">PBP domain-containing protein</fullName>
    </recommendedName>
</protein>
<evidence type="ECO:0000256" key="1">
    <source>
        <dbReference type="SAM" id="SignalP"/>
    </source>
</evidence>
<evidence type="ECO:0008006" key="4">
    <source>
        <dbReference type="Google" id="ProtNLM"/>
    </source>
</evidence>
<reference evidence="2 3" key="1">
    <citation type="submission" date="2017-11" db="EMBL/GenBank/DDBJ databases">
        <title>Draft genome of actinobacteria isolated from guarana (Paullinia cupana (Mart.) Ducke.</title>
        <authorList>
            <person name="Siqueira K.A."/>
            <person name="Liotti R.G."/>
            <person name="Mendes T.A.O."/>
            <person name="Soares M.A."/>
        </authorList>
    </citation>
    <scope>NUCLEOTIDE SEQUENCE [LARGE SCALE GENOMIC DNA]</scope>
    <source>
        <strain evidence="2 3">193</strain>
    </source>
</reference>